<dbReference type="PANTHER" id="PTHR34825:SF1">
    <property type="entry name" value="AAA-ATPASE-LIKE DOMAIN-CONTAINING PROTEIN"/>
    <property type="match status" value="1"/>
</dbReference>
<feature type="domain" description="AAA-ATPase-like" evidence="1">
    <location>
        <begin position="368"/>
        <end position="435"/>
    </location>
</feature>
<dbReference type="EMBL" id="CAJZBQ010000022">
    <property type="protein sequence ID" value="CAG9319190.1"/>
    <property type="molecule type" value="Genomic_DNA"/>
</dbReference>
<evidence type="ECO:0000313" key="3">
    <source>
        <dbReference type="Proteomes" id="UP001162131"/>
    </source>
</evidence>
<dbReference type="AlphaFoldDB" id="A0AAU9IYV1"/>
<gene>
    <name evidence="2" type="ORF">BSTOLATCC_MIC23399</name>
</gene>
<proteinExistence type="predicted"/>
<dbReference type="InterPro" id="IPR018631">
    <property type="entry name" value="AAA-ATPase-like_dom"/>
</dbReference>
<reference evidence="2" key="1">
    <citation type="submission" date="2021-09" db="EMBL/GenBank/DDBJ databases">
        <authorList>
            <consortium name="AG Swart"/>
            <person name="Singh M."/>
            <person name="Singh A."/>
            <person name="Seah K."/>
            <person name="Emmerich C."/>
        </authorList>
    </citation>
    <scope>NUCLEOTIDE SEQUENCE</scope>
    <source>
        <strain evidence="2">ATCC30299</strain>
    </source>
</reference>
<evidence type="ECO:0000313" key="2">
    <source>
        <dbReference type="EMBL" id="CAG9319190.1"/>
    </source>
</evidence>
<accession>A0AAU9IYV1</accession>
<dbReference type="Pfam" id="PF09820">
    <property type="entry name" value="AAA-ATPase_like"/>
    <property type="match status" value="1"/>
</dbReference>
<organism evidence="2 3">
    <name type="scientific">Blepharisma stoltei</name>
    <dbReference type="NCBI Taxonomy" id="1481888"/>
    <lineage>
        <taxon>Eukaryota</taxon>
        <taxon>Sar</taxon>
        <taxon>Alveolata</taxon>
        <taxon>Ciliophora</taxon>
        <taxon>Postciliodesmatophora</taxon>
        <taxon>Heterotrichea</taxon>
        <taxon>Heterotrichida</taxon>
        <taxon>Blepharismidae</taxon>
        <taxon>Blepharisma</taxon>
    </lineage>
</organism>
<sequence>MTDMEANLYKFFLDLPEWPESCSTVPSSTAYGIKEALQLIYGDRIHIIGPDISNGKSPAFEDETSGVLFYISAISQSLESDRFALLKPLVTFWESKILSQVSESNSLWQMMVILPKNHTLIHGDVLERASETVFLIDSFGLGLQIPKLMKYLIQKEIKIRNSGENGPTLKFGGFFPNVNIEEISLKLHEHPHESGLWSVFNAIMLISSGSTEFLEPFRGFCPSFSLKLRDILGVHSIELDKSPNVPLPQPNYSSNEIEIVNKEIICALIDEISAWEALEKEMEFIQKNLIIHQLCTLWEYKQSDLWGEAINLIRTIKNKGSSWYLKFKIDDTFTTPHRLPQIKSLTPQTNQAIMRARSGGKWFTDSGSFKKAVRNKDGYIDKSLLIKEILDNGHTNILIFRPQKWGKTLNINMLKTFFHPRKDASGNFKNLYLFTGGKDNIYVDNLDKTKCLKIITEKNGYYYKNYAGKIPTILLRFSNIRKIFENESVEEYYQSAVLDIIKDAYLEYHQQYRESLDQVIKNYLSENPDVVINYKNKSIKVLENIIDT</sequence>
<dbReference type="PANTHER" id="PTHR34825">
    <property type="entry name" value="CONSERVED PROTEIN, WITH A WEAK D-GALACTARATE DEHYDRATASE/ALTRONATE HYDROLASE DOMAIN"/>
    <property type="match status" value="1"/>
</dbReference>
<dbReference type="Proteomes" id="UP001162131">
    <property type="component" value="Unassembled WGS sequence"/>
</dbReference>
<keyword evidence="3" id="KW-1185">Reference proteome</keyword>
<comment type="caution">
    <text evidence="2">The sequence shown here is derived from an EMBL/GenBank/DDBJ whole genome shotgun (WGS) entry which is preliminary data.</text>
</comment>
<evidence type="ECO:0000259" key="1">
    <source>
        <dbReference type="Pfam" id="PF09820"/>
    </source>
</evidence>
<protein>
    <recommendedName>
        <fullName evidence="1">AAA-ATPase-like domain-containing protein</fullName>
    </recommendedName>
</protein>
<name>A0AAU9IYV1_9CILI</name>